<keyword evidence="1" id="KW-0547">Nucleotide-binding</keyword>
<evidence type="ECO:0000256" key="2">
    <source>
        <dbReference type="ARBA" id="ARBA00022840"/>
    </source>
</evidence>
<proteinExistence type="predicted"/>
<keyword evidence="4" id="KW-1185">Reference proteome</keyword>
<dbReference type="InterPro" id="IPR027417">
    <property type="entry name" value="P-loop_NTPase"/>
</dbReference>
<dbReference type="GO" id="GO:0005524">
    <property type="term" value="F:ATP binding"/>
    <property type="evidence" value="ECO:0007669"/>
    <property type="project" value="UniProtKB-KW"/>
</dbReference>
<dbReference type="EMBL" id="JANJYJ010000001">
    <property type="protein sequence ID" value="KAK3231386.1"/>
    <property type="molecule type" value="Genomic_DNA"/>
</dbReference>
<accession>A0AAE0B7C7</accession>
<reference evidence="3" key="1">
    <citation type="journal article" date="2023" name="Plant J.">
        <title>Genome sequences and population genomics provide insights into the demographic history, inbreeding, and mutation load of two 'living fossil' tree species of Dipteronia.</title>
        <authorList>
            <person name="Feng Y."/>
            <person name="Comes H.P."/>
            <person name="Chen J."/>
            <person name="Zhu S."/>
            <person name="Lu R."/>
            <person name="Zhang X."/>
            <person name="Li P."/>
            <person name="Qiu J."/>
            <person name="Olsen K.M."/>
            <person name="Qiu Y."/>
        </authorList>
    </citation>
    <scope>NUCLEOTIDE SEQUENCE</scope>
    <source>
        <strain evidence="3">NBL</strain>
    </source>
</reference>
<organism evidence="3 4">
    <name type="scientific">Dipteronia sinensis</name>
    <dbReference type="NCBI Taxonomy" id="43782"/>
    <lineage>
        <taxon>Eukaryota</taxon>
        <taxon>Viridiplantae</taxon>
        <taxon>Streptophyta</taxon>
        <taxon>Embryophyta</taxon>
        <taxon>Tracheophyta</taxon>
        <taxon>Spermatophyta</taxon>
        <taxon>Magnoliopsida</taxon>
        <taxon>eudicotyledons</taxon>
        <taxon>Gunneridae</taxon>
        <taxon>Pentapetalae</taxon>
        <taxon>rosids</taxon>
        <taxon>malvids</taxon>
        <taxon>Sapindales</taxon>
        <taxon>Sapindaceae</taxon>
        <taxon>Hippocastanoideae</taxon>
        <taxon>Acereae</taxon>
        <taxon>Dipteronia</taxon>
    </lineage>
</organism>
<evidence type="ECO:0000313" key="4">
    <source>
        <dbReference type="Proteomes" id="UP001281410"/>
    </source>
</evidence>
<dbReference type="InterPro" id="IPR033756">
    <property type="entry name" value="YlxH/NBP35"/>
</dbReference>
<dbReference type="Proteomes" id="UP001281410">
    <property type="component" value="Unassembled WGS sequence"/>
</dbReference>
<protein>
    <submittedName>
        <fullName evidence="3">Uncharacterized protein</fullName>
    </submittedName>
</protein>
<keyword evidence="2" id="KW-0067">ATP-binding</keyword>
<sequence length="83" mass="9326">MRCFICQHCSNPSFIFREEGTRKVAAEMGLKVVGEILLEMEIRKGCDDGVLVVVLAPESAVSKTYHERTINVVSTLDELARER</sequence>
<dbReference type="Pfam" id="PF10609">
    <property type="entry name" value="ParA"/>
    <property type="match status" value="1"/>
</dbReference>
<name>A0AAE0B7C7_9ROSI</name>
<evidence type="ECO:0000256" key="1">
    <source>
        <dbReference type="ARBA" id="ARBA00022741"/>
    </source>
</evidence>
<comment type="caution">
    <text evidence="3">The sequence shown here is derived from an EMBL/GenBank/DDBJ whole genome shotgun (WGS) entry which is preliminary data.</text>
</comment>
<dbReference type="Gene3D" id="3.40.50.300">
    <property type="entry name" value="P-loop containing nucleotide triphosphate hydrolases"/>
    <property type="match status" value="1"/>
</dbReference>
<gene>
    <name evidence="3" type="ORF">Dsin_003267</name>
</gene>
<dbReference type="PANTHER" id="PTHR42961:SF2">
    <property type="entry name" value="IRON-SULFUR PROTEIN NUBPL"/>
    <property type="match status" value="1"/>
</dbReference>
<dbReference type="GO" id="GO:0005739">
    <property type="term" value="C:mitochondrion"/>
    <property type="evidence" value="ECO:0007669"/>
    <property type="project" value="TreeGrafter"/>
</dbReference>
<dbReference type="AlphaFoldDB" id="A0AAE0B7C7"/>
<dbReference type="GO" id="GO:0051539">
    <property type="term" value="F:4 iron, 4 sulfur cluster binding"/>
    <property type="evidence" value="ECO:0007669"/>
    <property type="project" value="TreeGrafter"/>
</dbReference>
<evidence type="ECO:0000313" key="3">
    <source>
        <dbReference type="EMBL" id="KAK3231386.1"/>
    </source>
</evidence>
<dbReference type="InterPro" id="IPR044304">
    <property type="entry name" value="NUBPL-like"/>
</dbReference>
<dbReference type="GO" id="GO:0016226">
    <property type="term" value="P:iron-sulfur cluster assembly"/>
    <property type="evidence" value="ECO:0007669"/>
    <property type="project" value="InterPro"/>
</dbReference>
<dbReference type="PANTHER" id="PTHR42961">
    <property type="entry name" value="IRON-SULFUR PROTEIN NUBPL"/>
    <property type="match status" value="1"/>
</dbReference>
<dbReference type="GO" id="GO:0032981">
    <property type="term" value="P:mitochondrial respiratory chain complex I assembly"/>
    <property type="evidence" value="ECO:0007669"/>
    <property type="project" value="TreeGrafter"/>
</dbReference>